<keyword evidence="2" id="KW-0436">Ligase</keyword>
<dbReference type="PANTHER" id="PTHR18866:SF128">
    <property type="entry name" value="UREA AMIDOLYASE"/>
    <property type="match status" value="1"/>
</dbReference>
<dbReference type="InterPro" id="IPR005482">
    <property type="entry name" value="Biotin_COase_C"/>
</dbReference>
<dbReference type="PROSITE" id="PS00867">
    <property type="entry name" value="CPSASE_2"/>
    <property type="match status" value="1"/>
</dbReference>
<dbReference type="SMART" id="SM00797">
    <property type="entry name" value="AHS2"/>
    <property type="match status" value="1"/>
</dbReference>
<dbReference type="EMBL" id="JADNYJ010000042">
    <property type="protein sequence ID" value="KAF8901326.1"/>
    <property type="molecule type" value="Genomic_DNA"/>
</dbReference>
<dbReference type="Gene3D" id="3.30.470.20">
    <property type="entry name" value="ATP-grasp fold, B domain"/>
    <property type="match status" value="1"/>
</dbReference>
<keyword evidence="5 7" id="KW-0067">ATP-binding</keyword>
<evidence type="ECO:0000256" key="2">
    <source>
        <dbReference type="ARBA" id="ARBA00022598"/>
    </source>
</evidence>
<dbReference type="InterPro" id="IPR016185">
    <property type="entry name" value="PreATP-grasp_dom_sf"/>
</dbReference>
<keyword evidence="3 7" id="KW-0547">Nucleotide-binding</keyword>
<dbReference type="Pfam" id="PF02786">
    <property type="entry name" value="CPSase_L_D2"/>
    <property type="match status" value="1"/>
</dbReference>
<dbReference type="SMART" id="SM00796">
    <property type="entry name" value="AHS1"/>
    <property type="match status" value="1"/>
</dbReference>
<dbReference type="Pfam" id="PF02626">
    <property type="entry name" value="CT_A_B"/>
    <property type="match status" value="1"/>
</dbReference>
<evidence type="ECO:0000256" key="1">
    <source>
        <dbReference type="ARBA" id="ARBA00001953"/>
    </source>
</evidence>
<dbReference type="InterPro" id="IPR005479">
    <property type="entry name" value="CPAse_ATP-bd"/>
</dbReference>
<dbReference type="GO" id="GO:0005524">
    <property type="term" value="F:ATP binding"/>
    <property type="evidence" value="ECO:0007669"/>
    <property type="project" value="UniProtKB-UniRule"/>
</dbReference>
<evidence type="ECO:0000256" key="6">
    <source>
        <dbReference type="ARBA" id="ARBA00023267"/>
    </source>
</evidence>
<evidence type="ECO:0000259" key="8">
    <source>
        <dbReference type="PROSITE" id="PS50975"/>
    </source>
</evidence>
<dbReference type="Pfam" id="PF02785">
    <property type="entry name" value="Biotin_carb_C"/>
    <property type="match status" value="1"/>
</dbReference>
<dbReference type="Gene3D" id="2.40.50.100">
    <property type="match status" value="1"/>
</dbReference>
<keyword evidence="11" id="KW-1185">Reference proteome</keyword>
<dbReference type="InterPro" id="IPR011764">
    <property type="entry name" value="Biotin_carboxylation_dom"/>
</dbReference>
<dbReference type="PROSITE" id="PS50979">
    <property type="entry name" value="BC"/>
    <property type="match status" value="1"/>
</dbReference>
<protein>
    <submittedName>
        <fullName evidence="10">Urea carboxylase</fullName>
    </submittedName>
</protein>
<dbReference type="Pfam" id="PF00289">
    <property type="entry name" value="Biotin_carb_N"/>
    <property type="match status" value="1"/>
</dbReference>
<dbReference type="InterPro" id="IPR011054">
    <property type="entry name" value="Rudment_hybrid_motif"/>
</dbReference>
<dbReference type="InterPro" id="IPR003833">
    <property type="entry name" value="CT_C_D"/>
</dbReference>
<evidence type="ECO:0000256" key="5">
    <source>
        <dbReference type="ARBA" id="ARBA00022840"/>
    </source>
</evidence>
<dbReference type="InterPro" id="IPR029000">
    <property type="entry name" value="Cyclophilin-like_dom_sf"/>
</dbReference>
<organism evidence="10 11">
    <name type="scientific">Gymnopilus junonius</name>
    <name type="common">Spectacular rustgill mushroom</name>
    <name type="synonym">Gymnopilus spectabilis subsp. junonius</name>
    <dbReference type="NCBI Taxonomy" id="109634"/>
    <lineage>
        <taxon>Eukaryota</taxon>
        <taxon>Fungi</taxon>
        <taxon>Dikarya</taxon>
        <taxon>Basidiomycota</taxon>
        <taxon>Agaricomycotina</taxon>
        <taxon>Agaricomycetes</taxon>
        <taxon>Agaricomycetidae</taxon>
        <taxon>Agaricales</taxon>
        <taxon>Agaricineae</taxon>
        <taxon>Hymenogastraceae</taxon>
        <taxon>Gymnopilus</taxon>
    </lineage>
</organism>
<dbReference type="InterPro" id="IPR003778">
    <property type="entry name" value="CT_A_B"/>
</dbReference>
<dbReference type="GO" id="GO:0016787">
    <property type="term" value="F:hydrolase activity"/>
    <property type="evidence" value="ECO:0007669"/>
    <property type="project" value="UniProtKB-KW"/>
</dbReference>
<evidence type="ECO:0000259" key="9">
    <source>
        <dbReference type="PROSITE" id="PS50979"/>
    </source>
</evidence>
<sequence length="1278" mass="140857">MVTSIYDAHKLLIANRGEIAVRIIRTAKRLGLKTVAIYTPSDALSPHVLQADEAVPLPIQGESSAHTDASVTVSESTAYLSAPAILAICKAHSVTLVHPGYGFLSENADFAQLVVENGMLWLGPRPDVIRMMGIKHQARKVAISAGVEVVPGSDGLVKTEDEAVEVAKRSGFPIMLKATAGGGGMGMTVCRDEDSLRQDFHVTKDRAQSLFHHDGIFLERYYEKARHVEVQVFGNGLGDVIHMRERECSVQRRHQKVIEESPSPFCVERPGLQERICEVAVSLARSIKYGSAGTVEFLVDENTANFYFLEMNTRIQVEHPVTEEIYPGLDIVELMIKQGIAEGSLEMGLAPTSPEMQQSTYDNLYQKGRSQGRTHSIEGRIYAENPYEGFAPSPGLLQYVSLDELKEDWLRIDSWVDTGMTITPYFDPLLAKVIVTGHSREEVISRFLLALDKLKVSGPPNNKEYLKAIARNEAFQRGLTTTRFLETFSAPRRAFKVLSSGIDITVQDLPGRTVKLGIPRSGPMDDLAFAAGNILVGNSRTTEGLEIVVVPGVGCSLQFFSSAAIAVTGKEVTVTVNGIEFPTWSRIVVPPEGKVDIRAKALAPENSNGFRVYVCIKGGFPDIPAYLGSKSTSMGLGGFQGRSLTKGDQISLGDCSLDERNSYSFSLPRTFIPLYPTHWVVYVLPGPHDDEEYITTEGIAKFYSTHWIVSSSSNRLGIRLEAATSFDKIQWARDSGGEGGSHPSNILDNGYAPGTINLNGDTPVILTNEGPDMGGYLCICTVASAEMWKLGQLAPGCTVQFRRLTWNEACQRSVLHDEWLKTVENLSSSPSFEGGDSFGLLETEAGDTPCTPVLHRSSGSAGKPERQVIFRQAGDSAILVEFGEMHLDIFVRARIHAFQLLVSEKKVPGILSLCPCIRSIICFYDPNIISQGAFLLVLRDSEASIPEDMSTMSFPGRRISFPIVLDDKWNKEALQRYMSTTRDKAVYLPSNIEYLARNNGLSDVNAALQKLISSDWLVLGVGFYLACPFLIPIDPRCRLVGQKMNPSRTFTPRGAIGIAGPVAAIYPIESPGGYQLYGRTLPAWQTWGRGSDFRPTKPWLLEVFDQAAFTPMSEGEYLEFEKQFDAGQYSFKIEPVLFSVEEHARFLLSIDEELRIFHARQADGSKEEEQRERILLQEWEQQKSAIQSDVAQSYHEGKRLVQGIKIDASLYATIWKVKCKQGDIITSDQQVLIILEAMKTEIPVLAGEGNAGKKIQGFGIGIREGKSVRPGEVLVVLE</sequence>
<dbReference type="SUPFAM" id="SSF160467">
    <property type="entry name" value="PH0987 N-terminal domain-like"/>
    <property type="match status" value="1"/>
</dbReference>
<keyword evidence="4" id="KW-0378">Hydrolase</keyword>
<dbReference type="GO" id="GO:0016874">
    <property type="term" value="F:ligase activity"/>
    <property type="evidence" value="ECO:0007669"/>
    <property type="project" value="UniProtKB-KW"/>
</dbReference>
<dbReference type="SUPFAM" id="SSF51246">
    <property type="entry name" value="Rudiment single hybrid motif"/>
    <property type="match status" value="1"/>
</dbReference>
<dbReference type="GO" id="GO:0046872">
    <property type="term" value="F:metal ion binding"/>
    <property type="evidence" value="ECO:0007669"/>
    <property type="project" value="InterPro"/>
</dbReference>
<dbReference type="Gene3D" id="2.40.100.10">
    <property type="entry name" value="Cyclophilin-like"/>
    <property type="match status" value="2"/>
</dbReference>
<feature type="domain" description="Biotin carboxylation" evidence="9">
    <location>
        <begin position="7"/>
        <end position="490"/>
    </location>
</feature>
<proteinExistence type="predicted"/>
<evidence type="ECO:0000256" key="3">
    <source>
        <dbReference type="ARBA" id="ARBA00022741"/>
    </source>
</evidence>
<dbReference type="SMART" id="SM00878">
    <property type="entry name" value="Biotin_carb_C"/>
    <property type="match status" value="1"/>
</dbReference>
<dbReference type="InterPro" id="IPR011761">
    <property type="entry name" value="ATP-grasp"/>
</dbReference>
<dbReference type="CDD" id="cd06850">
    <property type="entry name" value="biotinyl_domain"/>
    <property type="match status" value="1"/>
</dbReference>
<dbReference type="Gene3D" id="3.30.1360.40">
    <property type="match status" value="1"/>
</dbReference>
<dbReference type="InterPro" id="IPR011053">
    <property type="entry name" value="Single_hybrid_motif"/>
</dbReference>
<name>A0A9P5NQG1_GYMJU</name>
<dbReference type="InterPro" id="IPR005481">
    <property type="entry name" value="BC-like_N"/>
</dbReference>
<dbReference type="PROSITE" id="PS00866">
    <property type="entry name" value="CPSASE_1"/>
    <property type="match status" value="1"/>
</dbReference>
<dbReference type="SUPFAM" id="SSF50891">
    <property type="entry name" value="Cyclophilin-like"/>
    <property type="match status" value="2"/>
</dbReference>
<dbReference type="InterPro" id="IPR050856">
    <property type="entry name" value="Biotin_carboxylase_complex"/>
</dbReference>
<gene>
    <name evidence="10" type="ORF">CPB84DRAFT_1679818</name>
</gene>
<dbReference type="Pfam" id="PF02682">
    <property type="entry name" value="CT_C_D"/>
    <property type="match status" value="1"/>
</dbReference>
<evidence type="ECO:0000256" key="4">
    <source>
        <dbReference type="ARBA" id="ARBA00022801"/>
    </source>
</evidence>
<evidence type="ECO:0000256" key="7">
    <source>
        <dbReference type="PROSITE-ProRule" id="PRU00409"/>
    </source>
</evidence>
<dbReference type="PROSITE" id="PS50975">
    <property type="entry name" value="ATP_GRASP"/>
    <property type="match status" value="1"/>
</dbReference>
<dbReference type="SUPFAM" id="SSF51230">
    <property type="entry name" value="Single hybrid motif"/>
    <property type="match status" value="1"/>
</dbReference>
<dbReference type="Proteomes" id="UP000724874">
    <property type="component" value="Unassembled WGS sequence"/>
</dbReference>
<dbReference type="PANTHER" id="PTHR18866">
    <property type="entry name" value="CARBOXYLASE:PYRUVATE/ACETYL-COA/PROPIONYL-COA CARBOXYLASE"/>
    <property type="match status" value="1"/>
</dbReference>
<reference evidence="10" key="1">
    <citation type="submission" date="2020-11" db="EMBL/GenBank/DDBJ databases">
        <authorList>
            <consortium name="DOE Joint Genome Institute"/>
            <person name="Ahrendt S."/>
            <person name="Riley R."/>
            <person name="Andreopoulos W."/>
            <person name="LaButti K."/>
            <person name="Pangilinan J."/>
            <person name="Ruiz-duenas F.J."/>
            <person name="Barrasa J.M."/>
            <person name="Sanchez-Garcia M."/>
            <person name="Camarero S."/>
            <person name="Miyauchi S."/>
            <person name="Serrano A."/>
            <person name="Linde D."/>
            <person name="Babiker R."/>
            <person name="Drula E."/>
            <person name="Ayuso-Fernandez I."/>
            <person name="Pacheco R."/>
            <person name="Padilla G."/>
            <person name="Ferreira P."/>
            <person name="Barriuso J."/>
            <person name="Kellner H."/>
            <person name="Castanera R."/>
            <person name="Alfaro M."/>
            <person name="Ramirez L."/>
            <person name="Pisabarro A.G."/>
            <person name="Kuo A."/>
            <person name="Tritt A."/>
            <person name="Lipzen A."/>
            <person name="He G."/>
            <person name="Yan M."/>
            <person name="Ng V."/>
            <person name="Cullen D."/>
            <person name="Martin F."/>
            <person name="Rosso M.-N."/>
            <person name="Henrissat B."/>
            <person name="Hibbett D."/>
            <person name="Martinez A.T."/>
            <person name="Grigoriev I.V."/>
        </authorList>
    </citation>
    <scope>NUCLEOTIDE SEQUENCE</scope>
    <source>
        <strain evidence="10">AH 44721</strain>
    </source>
</reference>
<dbReference type="SUPFAM" id="SSF52440">
    <property type="entry name" value="PreATP-grasp domain"/>
    <property type="match status" value="1"/>
</dbReference>
<evidence type="ECO:0000313" key="11">
    <source>
        <dbReference type="Proteomes" id="UP000724874"/>
    </source>
</evidence>
<evidence type="ECO:0000313" key="10">
    <source>
        <dbReference type="EMBL" id="KAF8901326.1"/>
    </source>
</evidence>
<comment type="caution">
    <text evidence="10">The sequence shown here is derived from an EMBL/GenBank/DDBJ whole genome shotgun (WGS) entry which is preliminary data.</text>
</comment>
<keyword evidence="6" id="KW-0092">Biotin</keyword>
<dbReference type="OrthoDB" id="196847at2759"/>
<dbReference type="SUPFAM" id="SSF56059">
    <property type="entry name" value="Glutathione synthetase ATP-binding domain-like"/>
    <property type="match status" value="1"/>
</dbReference>
<accession>A0A9P5NQG1</accession>
<feature type="domain" description="ATP-grasp" evidence="8">
    <location>
        <begin position="139"/>
        <end position="340"/>
    </location>
</feature>
<dbReference type="AlphaFoldDB" id="A0A9P5NQG1"/>
<dbReference type="FunFam" id="3.30.1490.20:FF:000003">
    <property type="entry name" value="acetyl-CoA carboxylase isoform X1"/>
    <property type="match status" value="1"/>
</dbReference>
<comment type="cofactor">
    <cofactor evidence="1">
        <name>biotin</name>
        <dbReference type="ChEBI" id="CHEBI:57586"/>
    </cofactor>
</comment>